<dbReference type="InterPro" id="IPR002711">
    <property type="entry name" value="HNH"/>
</dbReference>
<gene>
    <name evidence="2" type="ORF">DCF17_10435</name>
</gene>
<keyword evidence="2" id="KW-0540">Nuclease</keyword>
<accession>A0A2W4W9A4</accession>
<name>A0A2W4W9A4_9CYAN</name>
<feature type="domain" description="HNH nuclease" evidence="1">
    <location>
        <begin position="6"/>
        <end position="61"/>
    </location>
</feature>
<dbReference type="GO" id="GO:0004519">
    <property type="term" value="F:endonuclease activity"/>
    <property type="evidence" value="ECO:0007669"/>
    <property type="project" value="UniProtKB-KW"/>
</dbReference>
<protein>
    <submittedName>
        <fullName evidence="2">HNH endonuclease</fullName>
    </submittedName>
</protein>
<evidence type="ECO:0000313" key="3">
    <source>
        <dbReference type="Proteomes" id="UP000249081"/>
    </source>
</evidence>
<dbReference type="GO" id="GO:0008270">
    <property type="term" value="F:zinc ion binding"/>
    <property type="evidence" value="ECO:0007669"/>
    <property type="project" value="InterPro"/>
</dbReference>
<evidence type="ECO:0000259" key="1">
    <source>
        <dbReference type="SMART" id="SM00507"/>
    </source>
</evidence>
<dbReference type="PANTHER" id="PTHR33877">
    <property type="entry name" value="SLL1193 PROTEIN"/>
    <property type="match status" value="1"/>
</dbReference>
<dbReference type="GO" id="GO:0003676">
    <property type="term" value="F:nucleic acid binding"/>
    <property type="evidence" value="ECO:0007669"/>
    <property type="project" value="InterPro"/>
</dbReference>
<dbReference type="AlphaFoldDB" id="A0A2W4W9A4"/>
<dbReference type="CDD" id="cd00085">
    <property type="entry name" value="HNHc"/>
    <property type="match status" value="1"/>
</dbReference>
<dbReference type="PANTHER" id="PTHR33877:SF1">
    <property type="entry name" value="TYPE IV METHYL-DIRECTED RESTRICTION ENZYME ECOKMCRA"/>
    <property type="match status" value="1"/>
</dbReference>
<dbReference type="Pfam" id="PF01844">
    <property type="entry name" value="HNH"/>
    <property type="match status" value="1"/>
</dbReference>
<keyword evidence="2" id="KW-0378">Hydrolase</keyword>
<dbReference type="SMART" id="SM00507">
    <property type="entry name" value="HNHc"/>
    <property type="match status" value="1"/>
</dbReference>
<sequence length="155" mass="17758">MSISSALKQQVRQRANRLCEYCHSPEKISTARFTIDHIYPRSLGGSDDLDNLALACSRCNQRRYNFIVGRDRKTLAVLPLFHPRQQNWADHFIWSANGTQLYGVTAVGRATCDRLDVNDNRYRGDRPIQEARALWVQAGWHPPPTDPRQPVDSEP</sequence>
<keyword evidence="2" id="KW-0255">Endonuclease</keyword>
<organism evidence="2 3">
    <name type="scientific">Shackletoniella antarctica</name>
    <dbReference type="NCBI Taxonomy" id="268115"/>
    <lineage>
        <taxon>Bacteria</taxon>
        <taxon>Bacillati</taxon>
        <taxon>Cyanobacteriota</taxon>
        <taxon>Cyanophyceae</taxon>
        <taxon>Oculatellales</taxon>
        <taxon>Oculatellaceae</taxon>
        <taxon>Shackletoniella</taxon>
    </lineage>
</organism>
<reference evidence="3" key="1">
    <citation type="submission" date="2018-04" db="EMBL/GenBank/DDBJ databases">
        <authorList>
            <person name="Cornet L."/>
        </authorList>
    </citation>
    <scope>NUCLEOTIDE SEQUENCE [LARGE SCALE GENOMIC DNA]</scope>
</reference>
<comment type="caution">
    <text evidence="2">The sequence shown here is derived from an EMBL/GenBank/DDBJ whole genome shotgun (WGS) entry which is preliminary data.</text>
</comment>
<reference evidence="2 3" key="2">
    <citation type="submission" date="2018-06" db="EMBL/GenBank/DDBJ databases">
        <title>Metagenomic assembly of (sub)arctic Cyanobacteria and their associated microbiome from non-axenic cultures.</title>
        <authorList>
            <person name="Baurain D."/>
        </authorList>
    </citation>
    <scope>NUCLEOTIDE SEQUENCE [LARGE SCALE GENOMIC DNA]</scope>
    <source>
        <strain evidence="2">ULC041bin1</strain>
    </source>
</reference>
<dbReference type="Gene3D" id="1.10.30.50">
    <property type="match status" value="1"/>
</dbReference>
<proteinExistence type="predicted"/>
<dbReference type="InterPro" id="IPR052892">
    <property type="entry name" value="NA-targeting_endonuclease"/>
</dbReference>
<dbReference type="InterPro" id="IPR003615">
    <property type="entry name" value="HNH_nuc"/>
</dbReference>
<dbReference type="EMBL" id="QBMN01000061">
    <property type="protein sequence ID" value="PZO41663.1"/>
    <property type="molecule type" value="Genomic_DNA"/>
</dbReference>
<evidence type="ECO:0000313" key="2">
    <source>
        <dbReference type="EMBL" id="PZO41663.1"/>
    </source>
</evidence>
<dbReference type="Proteomes" id="UP000249081">
    <property type="component" value="Unassembled WGS sequence"/>
</dbReference>